<keyword evidence="2" id="KW-0238">DNA-binding</keyword>
<dbReference type="SUPFAM" id="SSF48008">
    <property type="entry name" value="GntR ligand-binding domain-like"/>
    <property type="match status" value="1"/>
</dbReference>
<evidence type="ECO:0000256" key="3">
    <source>
        <dbReference type="ARBA" id="ARBA00023163"/>
    </source>
</evidence>
<dbReference type="CDD" id="cd07377">
    <property type="entry name" value="WHTH_GntR"/>
    <property type="match status" value="1"/>
</dbReference>
<dbReference type="InterPro" id="IPR000524">
    <property type="entry name" value="Tscrpt_reg_HTH_GntR"/>
</dbReference>
<evidence type="ECO:0000256" key="4">
    <source>
        <dbReference type="SAM" id="MobiDB-lite"/>
    </source>
</evidence>
<keyword evidence="7" id="KW-1185">Reference proteome</keyword>
<dbReference type="InterPro" id="IPR008920">
    <property type="entry name" value="TF_FadR/GntR_C"/>
</dbReference>
<dbReference type="SMART" id="SM00895">
    <property type="entry name" value="FCD"/>
    <property type="match status" value="1"/>
</dbReference>
<evidence type="ECO:0000313" key="7">
    <source>
        <dbReference type="Proteomes" id="UP001284601"/>
    </source>
</evidence>
<feature type="domain" description="HTH gntR-type" evidence="5">
    <location>
        <begin position="29"/>
        <end position="96"/>
    </location>
</feature>
<dbReference type="PANTHER" id="PTHR43537:SF24">
    <property type="entry name" value="GLUCONATE OPERON TRANSCRIPTIONAL REPRESSOR"/>
    <property type="match status" value="1"/>
</dbReference>
<sequence>MSKGEQVDGGNGSTGLASASPVVSRPARQTAGDQAEEAVFEAIMDGKIPPGSPLRLQELAEQLGMSIMPVREALRRLEGLGLVEIVAHKGAWVRPLTLEDLHDTYFTRLNLECLAMRTAAGQFTAEEGAAARDALDEHVAARARGDQVGARNAHERFHFTMYRACRSDWLVRSIGPAWRNSERYRVESMRHPDHVARRAEEHVQMLEALEQGDAEGAVALLASHLLSSVELVAAGLEGDPEATRVHLPALDELLPRSSS</sequence>
<feature type="region of interest" description="Disordered" evidence="4">
    <location>
        <begin position="1"/>
        <end position="31"/>
    </location>
</feature>
<reference evidence="7" key="1">
    <citation type="submission" date="2023-07" db="EMBL/GenBank/DDBJ databases">
        <title>Conexibacter stalactiti sp. nov., isolated from stalactites in a lava cave and emended description of the genus Conexibacter.</title>
        <authorList>
            <person name="Lee S.D."/>
        </authorList>
    </citation>
    <scope>NUCLEOTIDE SEQUENCE [LARGE SCALE GENOMIC DNA]</scope>
    <source>
        <strain evidence="7">KCTC 39840</strain>
    </source>
</reference>
<gene>
    <name evidence="6" type="ORF">R7226_18370</name>
</gene>
<protein>
    <submittedName>
        <fullName evidence="6">GntR family transcriptional regulator</fullName>
    </submittedName>
</protein>
<dbReference type="EMBL" id="JAWSTH010000052">
    <property type="protein sequence ID" value="MDW5596319.1"/>
    <property type="molecule type" value="Genomic_DNA"/>
</dbReference>
<dbReference type="Pfam" id="PF07729">
    <property type="entry name" value="FCD"/>
    <property type="match status" value="1"/>
</dbReference>
<dbReference type="InterPro" id="IPR011711">
    <property type="entry name" value="GntR_C"/>
</dbReference>
<dbReference type="Gene3D" id="1.20.120.530">
    <property type="entry name" value="GntR ligand-binding domain-like"/>
    <property type="match status" value="1"/>
</dbReference>
<dbReference type="SUPFAM" id="SSF46785">
    <property type="entry name" value="Winged helix' DNA-binding domain"/>
    <property type="match status" value="1"/>
</dbReference>
<dbReference type="PROSITE" id="PS50949">
    <property type="entry name" value="HTH_GNTR"/>
    <property type="match status" value="1"/>
</dbReference>
<comment type="caution">
    <text evidence="6">The sequence shown here is derived from an EMBL/GenBank/DDBJ whole genome shotgun (WGS) entry which is preliminary data.</text>
</comment>
<evidence type="ECO:0000313" key="6">
    <source>
        <dbReference type="EMBL" id="MDW5596319.1"/>
    </source>
</evidence>
<name>A0ABU4HSZ6_9ACTN</name>
<evidence type="ECO:0000256" key="2">
    <source>
        <dbReference type="ARBA" id="ARBA00023125"/>
    </source>
</evidence>
<evidence type="ECO:0000259" key="5">
    <source>
        <dbReference type="PROSITE" id="PS50949"/>
    </source>
</evidence>
<dbReference type="RefSeq" id="WP_318598701.1">
    <property type="nucleotide sequence ID" value="NZ_JAWSTH010000052.1"/>
</dbReference>
<dbReference type="SMART" id="SM00345">
    <property type="entry name" value="HTH_GNTR"/>
    <property type="match status" value="1"/>
</dbReference>
<dbReference type="InterPro" id="IPR036388">
    <property type="entry name" value="WH-like_DNA-bd_sf"/>
</dbReference>
<organism evidence="6 7">
    <name type="scientific">Conexibacter stalactiti</name>
    <dbReference type="NCBI Taxonomy" id="1940611"/>
    <lineage>
        <taxon>Bacteria</taxon>
        <taxon>Bacillati</taxon>
        <taxon>Actinomycetota</taxon>
        <taxon>Thermoleophilia</taxon>
        <taxon>Solirubrobacterales</taxon>
        <taxon>Conexibacteraceae</taxon>
        <taxon>Conexibacter</taxon>
    </lineage>
</organism>
<dbReference type="Proteomes" id="UP001284601">
    <property type="component" value="Unassembled WGS sequence"/>
</dbReference>
<proteinExistence type="predicted"/>
<dbReference type="PANTHER" id="PTHR43537">
    <property type="entry name" value="TRANSCRIPTIONAL REGULATOR, GNTR FAMILY"/>
    <property type="match status" value="1"/>
</dbReference>
<accession>A0ABU4HSZ6</accession>
<keyword evidence="1" id="KW-0805">Transcription regulation</keyword>
<dbReference type="Gene3D" id="1.10.10.10">
    <property type="entry name" value="Winged helix-like DNA-binding domain superfamily/Winged helix DNA-binding domain"/>
    <property type="match status" value="1"/>
</dbReference>
<dbReference type="Pfam" id="PF00392">
    <property type="entry name" value="GntR"/>
    <property type="match status" value="1"/>
</dbReference>
<evidence type="ECO:0000256" key="1">
    <source>
        <dbReference type="ARBA" id="ARBA00023015"/>
    </source>
</evidence>
<keyword evidence="3" id="KW-0804">Transcription</keyword>
<dbReference type="InterPro" id="IPR036390">
    <property type="entry name" value="WH_DNA-bd_sf"/>
</dbReference>